<feature type="transmembrane region" description="Helical" evidence="2">
    <location>
        <begin position="452"/>
        <end position="474"/>
    </location>
</feature>
<feature type="transmembrane region" description="Helical" evidence="2">
    <location>
        <begin position="268"/>
        <end position="289"/>
    </location>
</feature>
<feature type="transmembrane region" description="Helical" evidence="2">
    <location>
        <begin position="26"/>
        <end position="53"/>
    </location>
</feature>
<evidence type="ECO:0000256" key="2">
    <source>
        <dbReference type="SAM" id="Phobius"/>
    </source>
</evidence>
<reference evidence="3" key="1">
    <citation type="submission" date="2022-03" db="EMBL/GenBank/DDBJ databases">
        <authorList>
            <person name="Santos J.D.N."/>
            <person name="Kallscheuer N."/>
            <person name="Jogler C."/>
            <person name="Lage O.M."/>
        </authorList>
    </citation>
    <scope>NUCLEOTIDE SEQUENCE</scope>
    <source>
        <strain evidence="3">M600PL45_2</strain>
    </source>
</reference>
<gene>
    <name evidence="3" type="ORF">MMA15_17740</name>
</gene>
<proteinExistence type="predicted"/>
<feature type="region of interest" description="Disordered" evidence="1">
    <location>
        <begin position="204"/>
        <end position="235"/>
    </location>
</feature>
<protein>
    <submittedName>
        <fullName evidence="3">DUF6350 family protein</fullName>
    </submittedName>
</protein>
<feature type="transmembrane region" description="Helical" evidence="2">
    <location>
        <begin position="181"/>
        <end position="200"/>
    </location>
</feature>
<evidence type="ECO:0000256" key="1">
    <source>
        <dbReference type="SAM" id="MobiDB-lite"/>
    </source>
</evidence>
<evidence type="ECO:0000313" key="4">
    <source>
        <dbReference type="Proteomes" id="UP001166784"/>
    </source>
</evidence>
<keyword evidence="2" id="KW-1133">Transmembrane helix</keyword>
<feature type="transmembrane region" description="Helical" evidence="2">
    <location>
        <begin position="373"/>
        <end position="395"/>
    </location>
</feature>
<dbReference type="RefSeq" id="WP_241060957.1">
    <property type="nucleotide sequence ID" value="NZ_JAKWJU010000002.1"/>
</dbReference>
<name>A0ABS9T0Y0_9ACTN</name>
<reference evidence="3" key="2">
    <citation type="journal article" date="2023" name="Int. J. Syst. Evol. Microbiol.">
        <title>Streptomyces marispadix sp. nov., isolated from marine beach sediment of the Northern Coast of Portugal.</title>
        <authorList>
            <person name="dos Santos J.D.N."/>
            <person name="Vitorino I.R."/>
            <person name="Kallscheuer N."/>
            <person name="Srivastava A."/>
            <person name="Krautwurst S."/>
            <person name="Marz M."/>
            <person name="Jogler C."/>
            <person name="Lobo Da Cunha A."/>
            <person name="Catita J."/>
            <person name="Goncalves H."/>
            <person name="Gonzalez I."/>
            <person name="Reyes F."/>
            <person name="Lage O.M."/>
        </authorList>
    </citation>
    <scope>NUCLEOTIDE SEQUENCE</scope>
    <source>
        <strain evidence="3">M600PL45_2</strain>
    </source>
</reference>
<organism evidence="3 4">
    <name type="scientific">Streptomyces marispadix</name>
    <dbReference type="NCBI Taxonomy" id="2922868"/>
    <lineage>
        <taxon>Bacteria</taxon>
        <taxon>Bacillati</taxon>
        <taxon>Actinomycetota</taxon>
        <taxon>Actinomycetes</taxon>
        <taxon>Kitasatosporales</taxon>
        <taxon>Streptomycetaceae</taxon>
        <taxon>Streptomyces</taxon>
    </lineage>
</organism>
<dbReference type="Pfam" id="PF19877">
    <property type="entry name" value="DUF6350"/>
    <property type="match status" value="1"/>
</dbReference>
<comment type="caution">
    <text evidence="3">The sequence shown here is derived from an EMBL/GenBank/DDBJ whole genome shotgun (WGS) entry which is preliminary data.</text>
</comment>
<evidence type="ECO:0000313" key="3">
    <source>
        <dbReference type="EMBL" id="MCH6162157.1"/>
    </source>
</evidence>
<sequence length="517" mass="52556">MSQVTQRSATLSPYGRSTEPDLPPKAAWFFEGVLAAGLGLGSLAVLVLLLWIISPYPESGAGGALHIAADLWLLGHGSSLVRTDTLSGVPAPIALTPLLLAIPPVWLLYRACVQALAHGGEPSGDEDPKSETGSAPADGAGREPMGPLTPLVFVAGGYLLTGAVTVLFASGGPVRADALSALVRLPLFVLCVVAATLWPLGGDVPPEPGRQPGTEAADASVNSHDGSAGSARAAGSAPEAAAARRRLSSLVPYDARLLARRLPRLRTVLTATAVLFGGGLLITLGALLWHVDDVRAAFPRLAGDSWTGQFAVLLLVVALLPNAAVWAAAYVLGPGFALGGGSSAGLLVDGDATGLPPFPLLEALPAQAGGHGFLTSLAAGTVPLAAAATVGWYVAHAAVPEPGRAPGAASRQGTVWVVALVACEIGAGVAALAALSGGALGTEAMAFLGPNWWLTGGAACAWTLLVGAPVALAVRSWRLRGRGPDDDWHQTLARRARWAELKTASGGLMPDFEPRRD</sequence>
<dbReference type="EMBL" id="JAKWJU010000002">
    <property type="protein sequence ID" value="MCH6162157.1"/>
    <property type="molecule type" value="Genomic_DNA"/>
</dbReference>
<feature type="transmembrane region" description="Helical" evidence="2">
    <location>
        <begin position="151"/>
        <end position="169"/>
    </location>
</feature>
<feature type="compositionally biased region" description="Low complexity" evidence="1">
    <location>
        <begin position="226"/>
        <end position="235"/>
    </location>
</feature>
<feature type="transmembrane region" description="Helical" evidence="2">
    <location>
        <begin position="415"/>
        <end position="440"/>
    </location>
</feature>
<feature type="transmembrane region" description="Helical" evidence="2">
    <location>
        <begin position="310"/>
        <end position="332"/>
    </location>
</feature>
<keyword evidence="4" id="KW-1185">Reference proteome</keyword>
<dbReference type="Proteomes" id="UP001166784">
    <property type="component" value="Unassembled WGS sequence"/>
</dbReference>
<keyword evidence="2" id="KW-0472">Membrane</keyword>
<feature type="region of interest" description="Disordered" evidence="1">
    <location>
        <begin position="120"/>
        <end position="144"/>
    </location>
</feature>
<accession>A0ABS9T0Y0</accession>
<keyword evidence="2" id="KW-0812">Transmembrane</keyword>
<dbReference type="InterPro" id="IPR045931">
    <property type="entry name" value="DUF6350"/>
</dbReference>